<dbReference type="NCBIfam" id="TIGR01396">
    <property type="entry name" value="FlgB"/>
    <property type="match status" value="1"/>
</dbReference>
<gene>
    <name evidence="8" type="ORF">J2S77_001064</name>
</gene>
<dbReference type="InterPro" id="IPR001444">
    <property type="entry name" value="Flag_bb_rod_N"/>
</dbReference>
<evidence type="ECO:0000256" key="2">
    <source>
        <dbReference type="ARBA" id="ARBA00009677"/>
    </source>
</evidence>
<evidence type="ECO:0000259" key="7">
    <source>
        <dbReference type="Pfam" id="PF00460"/>
    </source>
</evidence>
<dbReference type="PROSITE" id="PS00588">
    <property type="entry name" value="FLAGELLA_BB_ROD"/>
    <property type="match status" value="1"/>
</dbReference>
<accession>A0ABT9VDQ1</accession>
<dbReference type="Pfam" id="PF00460">
    <property type="entry name" value="Flg_bb_rod"/>
    <property type="match status" value="1"/>
</dbReference>
<dbReference type="InterPro" id="IPR006300">
    <property type="entry name" value="FlgB"/>
</dbReference>
<dbReference type="InterPro" id="IPR019776">
    <property type="entry name" value="Flagellar_basal_body_rod_CS"/>
</dbReference>
<dbReference type="Proteomes" id="UP001224359">
    <property type="component" value="Unassembled WGS sequence"/>
</dbReference>
<comment type="subunit">
    <text evidence="6">The basal body constitutes a major portion of the flagellar organelle and consists of a number of rings mounted on a central rod.</text>
</comment>
<dbReference type="PIRSF" id="PIRSF002889">
    <property type="entry name" value="Rod_FlgB"/>
    <property type="match status" value="1"/>
</dbReference>
<keyword evidence="9" id="KW-1185">Reference proteome</keyword>
<evidence type="ECO:0000256" key="4">
    <source>
        <dbReference type="ARBA" id="ARBA00023143"/>
    </source>
</evidence>
<organism evidence="8 9">
    <name type="scientific">Alkalibacillus salilacus</name>
    <dbReference type="NCBI Taxonomy" id="284582"/>
    <lineage>
        <taxon>Bacteria</taxon>
        <taxon>Bacillati</taxon>
        <taxon>Bacillota</taxon>
        <taxon>Bacilli</taxon>
        <taxon>Bacillales</taxon>
        <taxon>Bacillaceae</taxon>
        <taxon>Alkalibacillus</taxon>
    </lineage>
</organism>
<evidence type="ECO:0000313" key="8">
    <source>
        <dbReference type="EMBL" id="MDQ0159100.1"/>
    </source>
</evidence>
<keyword evidence="4 6" id="KW-0975">Bacterial flagellum</keyword>
<reference evidence="8 9" key="1">
    <citation type="submission" date="2023-07" db="EMBL/GenBank/DDBJ databases">
        <title>Genomic Encyclopedia of Type Strains, Phase IV (KMG-IV): sequencing the most valuable type-strain genomes for metagenomic binning, comparative biology and taxonomic classification.</title>
        <authorList>
            <person name="Goeker M."/>
        </authorList>
    </citation>
    <scope>NUCLEOTIDE SEQUENCE [LARGE SCALE GENOMIC DNA]</scope>
    <source>
        <strain evidence="8 9">DSM 16460</strain>
    </source>
</reference>
<protein>
    <recommendedName>
        <fullName evidence="3 6">Flagellar basal body rod protein FlgB</fullName>
    </recommendedName>
</protein>
<dbReference type="RefSeq" id="WP_306975312.1">
    <property type="nucleotide sequence ID" value="NZ_JAUSTQ010000003.1"/>
</dbReference>
<comment type="function">
    <text evidence="5 6">Structural component of flagellum, the bacterial motility apparatus. Part of the rod structure of flagellar basal body.</text>
</comment>
<evidence type="ECO:0000256" key="6">
    <source>
        <dbReference type="PIRNR" id="PIRNR002889"/>
    </source>
</evidence>
<keyword evidence="8" id="KW-0282">Flagellum</keyword>
<comment type="subcellular location">
    <subcellularLocation>
        <location evidence="1 6">Bacterial flagellum basal body</location>
    </subcellularLocation>
</comment>
<comment type="similarity">
    <text evidence="2 6">Belongs to the flagella basal body rod proteins family.</text>
</comment>
<keyword evidence="8" id="KW-0966">Cell projection</keyword>
<evidence type="ECO:0000256" key="5">
    <source>
        <dbReference type="ARBA" id="ARBA00024934"/>
    </source>
</evidence>
<comment type="caution">
    <text evidence="8">The sequence shown here is derived from an EMBL/GenBank/DDBJ whole genome shotgun (WGS) entry which is preliminary data.</text>
</comment>
<sequence>MSLFGQTISNLEQGLNYSSARNQTIGNNIANVDTPGYKAKHVSFKDHLNAASFEAKRTDQQHIPFSDQESSFNVTSRQNTTYNHNGNSVDIDKEMNELAQNQLYYEALTERINGKFSSLKSVVGGR</sequence>
<name>A0ABT9VDQ1_9BACI</name>
<dbReference type="EMBL" id="JAUSTQ010000003">
    <property type="protein sequence ID" value="MDQ0159100.1"/>
    <property type="molecule type" value="Genomic_DNA"/>
</dbReference>
<dbReference type="PANTHER" id="PTHR30435:SF12">
    <property type="entry name" value="FLAGELLAR BASAL BODY ROD PROTEIN FLGB"/>
    <property type="match status" value="1"/>
</dbReference>
<feature type="domain" description="Flagellar basal body rod protein N-terminal" evidence="7">
    <location>
        <begin position="11"/>
        <end position="38"/>
    </location>
</feature>
<evidence type="ECO:0000256" key="3">
    <source>
        <dbReference type="ARBA" id="ARBA00014376"/>
    </source>
</evidence>
<evidence type="ECO:0000313" key="9">
    <source>
        <dbReference type="Proteomes" id="UP001224359"/>
    </source>
</evidence>
<dbReference type="PANTHER" id="PTHR30435">
    <property type="entry name" value="FLAGELLAR PROTEIN"/>
    <property type="match status" value="1"/>
</dbReference>
<proteinExistence type="inferred from homology"/>
<evidence type="ECO:0000256" key="1">
    <source>
        <dbReference type="ARBA" id="ARBA00004117"/>
    </source>
</evidence>
<keyword evidence="8" id="KW-0969">Cilium</keyword>